<name>A0A443RXP4_9ACAR</name>
<sequence length="305" mass="33574">MKPQSKVWNYWTSLSPKGQKGTQLMKCLFCSNQQQNNAVKCKKHTLKCVAVPMEVKKSLLQSTGTVAQASTSSQGSSDDVSMLTVLVPTSEPRTSNESENMSSQNSDLEKITEYIKFLDKLGVSNVAPSRKEIAGSLLESVYGSIRRENMVTLDSSENIALVIDGWKNPVFYKTIELGGRRQTAAVVTDILTEIITELGSEKIVAVVSDNASEMILTHSNVSNKFKHVVGVRCAAHTINLLTHDICKIESIGGLLHKSKSIVNEFKKSKVKMGLFKETWKTVVEEERNKGNSIRPSSLASYSAEI</sequence>
<dbReference type="InterPro" id="IPR012337">
    <property type="entry name" value="RNaseH-like_sf"/>
</dbReference>
<dbReference type="Pfam" id="PF04937">
    <property type="entry name" value="DUF659"/>
    <property type="match status" value="1"/>
</dbReference>
<dbReference type="InterPro" id="IPR007021">
    <property type="entry name" value="DUF659"/>
</dbReference>
<dbReference type="SUPFAM" id="SSF53098">
    <property type="entry name" value="Ribonuclease H-like"/>
    <property type="match status" value="1"/>
</dbReference>
<reference evidence="2 3" key="1">
    <citation type="journal article" date="2018" name="Gigascience">
        <title>Genomes of trombidid mites reveal novel predicted allergens and laterally-transferred genes associated with secondary metabolism.</title>
        <authorList>
            <person name="Dong X."/>
            <person name="Chaisiri K."/>
            <person name="Xia D."/>
            <person name="Armstrong S.D."/>
            <person name="Fang Y."/>
            <person name="Donnelly M.J."/>
            <person name="Kadowaki T."/>
            <person name="McGarry J.W."/>
            <person name="Darby A.C."/>
            <person name="Makepeace B.L."/>
        </authorList>
    </citation>
    <scope>NUCLEOTIDE SEQUENCE [LARGE SCALE GENOMIC DNA]</scope>
    <source>
        <strain evidence="2">UoL-UT</strain>
    </source>
</reference>
<dbReference type="VEuPathDB" id="VectorBase:LDEU011903"/>
<evidence type="ECO:0000313" key="2">
    <source>
        <dbReference type="EMBL" id="RWS20137.1"/>
    </source>
</evidence>
<dbReference type="OrthoDB" id="6778913at2759"/>
<dbReference type="EMBL" id="NCKV01019720">
    <property type="protein sequence ID" value="RWS20137.1"/>
    <property type="molecule type" value="Genomic_DNA"/>
</dbReference>
<comment type="caution">
    <text evidence="2">The sequence shown here is derived from an EMBL/GenBank/DDBJ whole genome shotgun (WGS) entry which is preliminary data.</text>
</comment>
<feature type="domain" description="DUF659" evidence="1">
    <location>
        <begin position="155"/>
        <end position="261"/>
    </location>
</feature>
<dbReference type="STRING" id="299467.A0A443RXP4"/>
<organism evidence="2 3">
    <name type="scientific">Leptotrombidium deliense</name>
    <dbReference type="NCBI Taxonomy" id="299467"/>
    <lineage>
        <taxon>Eukaryota</taxon>
        <taxon>Metazoa</taxon>
        <taxon>Ecdysozoa</taxon>
        <taxon>Arthropoda</taxon>
        <taxon>Chelicerata</taxon>
        <taxon>Arachnida</taxon>
        <taxon>Acari</taxon>
        <taxon>Acariformes</taxon>
        <taxon>Trombidiformes</taxon>
        <taxon>Prostigmata</taxon>
        <taxon>Anystina</taxon>
        <taxon>Parasitengona</taxon>
        <taxon>Trombiculoidea</taxon>
        <taxon>Trombiculidae</taxon>
        <taxon>Leptotrombidium</taxon>
    </lineage>
</organism>
<dbReference type="AlphaFoldDB" id="A0A443RXP4"/>
<evidence type="ECO:0000259" key="1">
    <source>
        <dbReference type="Pfam" id="PF04937"/>
    </source>
</evidence>
<accession>A0A443RXP4</accession>
<proteinExistence type="predicted"/>
<gene>
    <name evidence="2" type="ORF">B4U80_14948</name>
</gene>
<dbReference type="Proteomes" id="UP000288716">
    <property type="component" value="Unassembled WGS sequence"/>
</dbReference>
<protein>
    <recommendedName>
        <fullName evidence="1">DUF659 domain-containing protein</fullName>
    </recommendedName>
</protein>
<keyword evidence="3" id="KW-1185">Reference proteome</keyword>
<evidence type="ECO:0000313" key="3">
    <source>
        <dbReference type="Proteomes" id="UP000288716"/>
    </source>
</evidence>